<evidence type="ECO:0000313" key="3">
    <source>
        <dbReference type="Proteomes" id="UP000324800"/>
    </source>
</evidence>
<feature type="compositionally biased region" description="Polar residues" evidence="1">
    <location>
        <begin position="7"/>
        <end position="20"/>
    </location>
</feature>
<dbReference type="Gene3D" id="1.25.10.10">
    <property type="entry name" value="Leucine-rich Repeat Variant"/>
    <property type="match status" value="1"/>
</dbReference>
<feature type="non-terminal residue" evidence="2">
    <location>
        <position position="259"/>
    </location>
</feature>
<sequence length="259" mass="28627">MEESTYRPDQTAQFGTTTGSDVATTIPHLIEDLQQPNSNLHVPALRQILDIVLDQPGSKELIIQHQFIQVLNKFIVFVNESKEYALSAMILNAISIHSETADKIVLAGAATEPLIRMIHSPEEQISKAGSKALGDLIEENTQIRKSLLTTGFIQIVQHTLQSEALSHPIQSSSSQPSMQKETNVPNYIRNNLLDLLLKLAGSAEDLQPLSILIPILDRIKTDGEPELKNKAKRILALIASEGISSFSDTKEKDEKIHQL</sequence>
<dbReference type="EMBL" id="SNRW01007015">
    <property type="protein sequence ID" value="KAA6381997.1"/>
    <property type="molecule type" value="Genomic_DNA"/>
</dbReference>
<gene>
    <name evidence="2" type="ORF">EZS28_022476</name>
</gene>
<dbReference type="OrthoDB" id="195736at2759"/>
<dbReference type="InterPro" id="IPR016024">
    <property type="entry name" value="ARM-type_fold"/>
</dbReference>
<organism evidence="2 3">
    <name type="scientific">Streblomastix strix</name>
    <dbReference type="NCBI Taxonomy" id="222440"/>
    <lineage>
        <taxon>Eukaryota</taxon>
        <taxon>Metamonada</taxon>
        <taxon>Preaxostyla</taxon>
        <taxon>Oxymonadida</taxon>
        <taxon>Streblomastigidae</taxon>
        <taxon>Streblomastix</taxon>
    </lineage>
</organism>
<dbReference type="InterPro" id="IPR011989">
    <property type="entry name" value="ARM-like"/>
</dbReference>
<protein>
    <submittedName>
        <fullName evidence="2">Uncharacterized protein</fullName>
    </submittedName>
</protein>
<evidence type="ECO:0000313" key="2">
    <source>
        <dbReference type="EMBL" id="KAA6381997.1"/>
    </source>
</evidence>
<accession>A0A5J4VHC0</accession>
<proteinExistence type="predicted"/>
<feature type="region of interest" description="Disordered" evidence="1">
    <location>
        <begin position="1"/>
        <end position="20"/>
    </location>
</feature>
<evidence type="ECO:0000256" key="1">
    <source>
        <dbReference type="SAM" id="MobiDB-lite"/>
    </source>
</evidence>
<dbReference type="AlphaFoldDB" id="A0A5J4VHC0"/>
<dbReference type="Proteomes" id="UP000324800">
    <property type="component" value="Unassembled WGS sequence"/>
</dbReference>
<comment type="caution">
    <text evidence="2">The sequence shown here is derived from an EMBL/GenBank/DDBJ whole genome shotgun (WGS) entry which is preliminary data.</text>
</comment>
<name>A0A5J4VHC0_9EUKA</name>
<reference evidence="2 3" key="1">
    <citation type="submission" date="2019-03" db="EMBL/GenBank/DDBJ databases">
        <title>Single cell metagenomics reveals metabolic interactions within the superorganism composed of flagellate Streblomastix strix and complex community of Bacteroidetes bacteria on its surface.</title>
        <authorList>
            <person name="Treitli S.C."/>
            <person name="Kolisko M."/>
            <person name="Husnik F."/>
            <person name="Keeling P."/>
            <person name="Hampl V."/>
        </authorList>
    </citation>
    <scope>NUCLEOTIDE SEQUENCE [LARGE SCALE GENOMIC DNA]</scope>
    <source>
        <strain evidence="2">ST1C</strain>
    </source>
</reference>
<dbReference type="SUPFAM" id="SSF48371">
    <property type="entry name" value="ARM repeat"/>
    <property type="match status" value="1"/>
</dbReference>